<dbReference type="PANTHER" id="PTHR22726">
    <property type="entry name" value="METALLOENDOPEPTIDASE OMA1"/>
    <property type="match status" value="1"/>
</dbReference>
<dbReference type="GO" id="GO:0046872">
    <property type="term" value="F:metal ion binding"/>
    <property type="evidence" value="ECO:0007669"/>
    <property type="project" value="UniProtKB-KW"/>
</dbReference>
<feature type="domain" description="Peptidase M48" evidence="8">
    <location>
        <begin position="62"/>
        <end position="245"/>
    </location>
</feature>
<gene>
    <name evidence="9" type="ORF">FME95_05570</name>
</gene>
<evidence type="ECO:0000256" key="6">
    <source>
        <dbReference type="RuleBase" id="RU003983"/>
    </source>
</evidence>
<keyword evidence="3 6" id="KW-0378">Hydrolase</keyword>
<dbReference type="RefSeq" id="WP_147713415.1">
    <property type="nucleotide sequence ID" value="NZ_VKAD01000001.1"/>
</dbReference>
<dbReference type="PANTHER" id="PTHR22726:SF1">
    <property type="entry name" value="METALLOENDOPEPTIDASE OMA1, MITOCHONDRIAL"/>
    <property type="match status" value="1"/>
</dbReference>
<dbReference type="Proteomes" id="UP000321764">
    <property type="component" value="Unassembled WGS sequence"/>
</dbReference>
<evidence type="ECO:0000256" key="4">
    <source>
        <dbReference type="ARBA" id="ARBA00022833"/>
    </source>
</evidence>
<protein>
    <submittedName>
        <fullName evidence="9">M48 family metalloprotease</fullName>
    </submittedName>
</protein>
<evidence type="ECO:0000256" key="1">
    <source>
        <dbReference type="ARBA" id="ARBA00022670"/>
    </source>
</evidence>
<dbReference type="OrthoDB" id="9810445at2"/>
<evidence type="ECO:0000313" key="10">
    <source>
        <dbReference type="Proteomes" id="UP000321764"/>
    </source>
</evidence>
<keyword evidence="5 6" id="KW-0482">Metalloprotease</keyword>
<dbReference type="AlphaFoldDB" id="A0A5C8ZAU7"/>
<feature type="signal peptide" evidence="7">
    <location>
        <begin position="1"/>
        <end position="22"/>
    </location>
</feature>
<dbReference type="InterPro" id="IPR051156">
    <property type="entry name" value="Mito/Outer_Membr_Metalloprot"/>
</dbReference>
<comment type="similarity">
    <text evidence="6">Belongs to the peptidase M48 family.</text>
</comment>
<keyword evidence="2" id="KW-0479">Metal-binding</keyword>
<dbReference type="InterPro" id="IPR001915">
    <property type="entry name" value="Peptidase_M48"/>
</dbReference>
<proteinExistence type="inferred from homology"/>
<comment type="cofactor">
    <cofactor evidence="6">
        <name>Zn(2+)</name>
        <dbReference type="ChEBI" id="CHEBI:29105"/>
    </cofactor>
    <text evidence="6">Binds 1 zinc ion per subunit.</text>
</comment>
<dbReference type="CDD" id="cd07324">
    <property type="entry name" value="M48C_Oma1-like"/>
    <property type="match status" value="1"/>
</dbReference>
<dbReference type="Pfam" id="PF01435">
    <property type="entry name" value="Peptidase_M48"/>
    <property type="match status" value="1"/>
</dbReference>
<evidence type="ECO:0000256" key="2">
    <source>
        <dbReference type="ARBA" id="ARBA00022723"/>
    </source>
</evidence>
<dbReference type="GO" id="GO:0004222">
    <property type="term" value="F:metalloendopeptidase activity"/>
    <property type="evidence" value="ECO:0007669"/>
    <property type="project" value="InterPro"/>
</dbReference>
<accession>A0A5C8ZAU7</accession>
<organism evidence="9 10">
    <name type="scientific">Reinekea thalattae</name>
    <dbReference type="NCBI Taxonomy" id="2593301"/>
    <lineage>
        <taxon>Bacteria</taxon>
        <taxon>Pseudomonadati</taxon>
        <taxon>Pseudomonadota</taxon>
        <taxon>Gammaproteobacteria</taxon>
        <taxon>Oceanospirillales</taxon>
        <taxon>Saccharospirillaceae</taxon>
        <taxon>Reinekea</taxon>
    </lineage>
</organism>
<evidence type="ECO:0000256" key="5">
    <source>
        <dbReference type="ARBA" id="ARBA00023049"/>
    </source>
</evidence>
<dbReference type="GO" id="GO:0016020">
    <property type="term" value="C:membrane"/>
    <property type="evidence" value="ECO:0007669"/>
    <property type="project" value="TreeGrafter"/>
</dbReference>
<name>A0A5C8ZAU7_9GAMM</name>
<evidence type="ECO:0000256" key="3">
    <source>
        <dbReference type="ARBA" id="ARBA00022801"/>
    </source>
</evidence>
<dbReference type="Gene3D" id="3.30.2010.10">
    <property type="entry name" value="Metalloproteases ('zincins'), catalytic domain"/>
    <property type="match status" value="1"/>
</dbReference>
<keyword evidence="7" id="KW-0732">Signal</keyword>
<keyword evidence="1 6" id="KW-0645">Protease</keyword>
<evidence type="ECO:0000259" key="8">
    <source>
        <dbReference type="Pfam" id="PF01435"/>
    </source>
</evidence>
<reference evidence="9 10" key="1">
    <citation type="submission" date="2019-07" db="EMBL/GenBank/DDBJ databases">
        <title>Reinekea sp. strain SSH23 genome sequencing and assembly.</title>
        <authorList>
            <person name="Kim I."/>
        </authorList>
    </citation>
    <scope>NUCLEOTIDE SEQUENCE [LARGE SCALE GENOMIC DNA]</scope>
    <source>
        <strain evidence="9 10">SSH23</strain>
    </source>
</reference>
<dbReference type="GO" id="GO:0051603">
    <property type="term" value="P:proteolysis involved in protein catabolic process"/>
    <property type="evidence" value="ECO:0007669"/>
    <property type="project" value="TreeGrafter"/>
</dbReference>
<keyword evidence="4 6" id="KW-0862">Zinc</keyword>
<evidence type="ECO:0000313" key="9">
    <source>
        <dbReference type="EMBL" id="TXR54016.1"/>
    </source>
</evidence>
<evidence type="ECO:0000256" key="7">
    <source>
        <dbReference type="SAM" id="SignalP"/>
    </source>
</evidence>
<feature type="chain" id="PRO_5022907630" evidence="7">
    <location>
        <begin position="23"/>
        <end position="435"/>
    </location>
</feature>
<comment type="caution">
    <text evidence="9">The sequence shown here is derived from an EMBL/GenBank/DDBJ whole genome shotgun (WGS) entry which is preliminary data.</text>
</comment>
<keyword evidence="10" id="KW-1185">Reference proteome</keyword>
<sequence length="435" mass="49826">MRNIIQLTLGLLCIVLLQTALAEVGEESIDWTDANQEQFQDYAVRSLNRRDALLNEYWPHYWLNQRYLELNLANSRPLSDVIVVNLKSSAVNAFAMPGNLIGMHQGLWNFADSEDEFLSVLAHEMSHISLNHFSRLSNNQTEQGWLTTSGILLAVILSQQNADLASATFLSSLAAANQNSLTFSQAMELEADQFGHQLLEKSQYDAQAARSFFQRLSSEPLSGETYEFLRTHPYGSTRASRLSNEASDQSTYADDEVTAFDVIKFLFMDSAANSQQDNPFLDRQSQDQTNDPNVLMGWLEYNYRETGDRDNYIEQLSGLIADYRGFLPAYFRRLELMSQQNTNKQQQCAAYQEFNRLIRNQKVTLDVIRTMAQLAERCQAEQQPEWHVQLLWQSGQEQQAIGYLKRIIGQEQNTNLLASRRALLETLEQSAQRFR</sequence>
<dbReference type="EMBL" id="VKAD01000001">
    <property type="protein sequence ID" value="TXR54016.1"/>
    <property type="molecule type" value="Genomic_DNA"/>
</dbReference>